<dbReference type="Proteomes" id="UP001162501">
    <property type="component" value="Chromosome 31"/>
</dbReference>
<protein>
    <submittedName>
        <fullName evidence="1">Uncharacterized protein</fullName>
    </submittedName>
</protein>
<dbReference type="EMBL" id="OX596115">
    <property type="protein sequence ID" value="CAI9707758.1"/>
    <property type="molecule type" value="Genomic_DNA"/>
</dbReference>
<evidence type="ECO:0000313" key="1">
    <source>
        <dbReference type="EMBL" id="CAI9707758.1"/>
    </source>
</evidence>
<organism evidence="1 2">
    <name type="scientific">Rangifer tarandus platyrhynchus</name>
    <name type="common">Svalbard reindeer</name>
    <dbReference type="NCBI Taxonomy" id="3082113"/>
    <lineage>
        <taxon>Eukaryota</taxon>
        <taxon>Metazoa</taxon>
        <taxon>Chordata</taxon>
        <taxon>Craniata</taxon>
        <taxon>Vertebrata</taxon>
        <taxon>Euteleostomi</taxon>
        <taxon>Mammalia</taxon>
        <taxon>Eutheria</taxon>
        <taxon>Laurasiatheria</taxon>
        <taxon>Artiodactyla</taxon>
        <taxon>Ruminantia</taxon>
        <taxon>Pecora</taxon>
        <taxon>Cervidae</taxon>
        <taxon>Odocoileinae</taxon>
        <taxon>Rangifer</taxon>
    </lineage>
</organism>
<name>A0ACB0F4H6_RANTA</name>
<reference evidence="1" key="1">
    <citation type="submission" date="2023-05" db="EMBL/GenBank/DDBJ databases">
        <authorList>
            <consortium name="ELIXIR-Norway"/>
        </authorList>
    </citation>
    <scope>NUCLEOTIDE SEQUENCE</scope>
</reference>
<evidence type="ECO:0000313" key="2">
    <source>
        <dbReference type="Proteomes" id="UP001162501"/>
    </source>
</evidence>
<proteinExistence type="predicted"/>
<sequence>MPRGPQRPPPRRGSETAAAAVTEPCRCGPASLCRHPRMHPDRGRHVGKMRHISTLWELTCVSLHLRKAATPSVLLPSRLEGLESKAVGRG</sequence>
<gene>
    <name evidence="1" type="ORF">MRATA1EN3_LOCUS18971</name>
</gene>
<accession>A0ACB0F4H6</accession>